<dbReference type="Pfam" id="PF01263">
    <property type="entry name" value="Aldose_epim"/>
    <property type="match status" value="1"/>
</dbReference>
<keyword evidence="7 8" id="KW-0119">Carbohydrate metabolism</keyword>
<feature type="binding site" evidence="11">
    <location>
        <begin position="172"/>
        <end position="174"/>
    </location>
    <ligand>
        <name>beta-D-galactose</name>
        <dbReference type="ChEBI" id="CHEBI:27667"/>
    </ligand>
</feature>
<comment type="caution">
    <text evidence="12">The sequence shown here is derived from an EMBL/GenBank/DDBJ whole genome shotgun (WGS) entry which is preliminary data.</text>
</comment>
<proteinExistence type="inferred from homology"/>
<evidence type="ECO:0000256" key="7">
    <source>
        <dbReference type="ARBA" id="ARBA00023277"/>
    </source>
</evidence>
<keyword evidence="6 8" id="KW-0413">Isomerase</keyword>
<dbReference type="GO" id="GO:0006006">
    <property type="term" value="P:glucose metabolic process"/>
    <property type="evidence" value="ECO:0007669"/>
    <property type="project" value="TreeGrafter"/>
</dbReference>
<gene>
    <name evidence="12" type="primary">galM</name>
    <name evidence="12" type="ORF">J2R62_13955</name>
</gene>
<sequence length="345" mass="38402">MTQQPAYDGRLAKLVELNNARGMRVTFMDIGATWLSCQVPVGLEERREVLLGVSTMADFMRQQCYMGATIGRYANRIAHGRFTLQGKTFQVSTNQVGHCLHGGLQGFDKRRWHIAVKSEQSVTFSLLSPDGDQGFPGNLTAHVTYTLTNDNQVTIHYRATTDRATPVNLTNHAYFNLQGEQPVPDCRSHSIKIAADQYLPINAEGIPLGHLQAVAGSSLDLREQAQIGERLLCEPQQIAVKGFDHCYLFASGRKLSEPVAEVVSADQKVRMLVTTDKPAMQLYTGNWLAGTPDRSGGTYQDYAGIALETQFYPDSPNHEEWTQSDCILHPRQEYVFNTGYQFVVA</sequence>
<dbReference type="InterPro" id="IPR013458">
    <property type="entry name" value="Ald_epimerase_bac"/>
</dbReference>
<evidence type="ECO:0000256" key="4">
    <source>
        <dbReference type="ARBA" id="ARBA00013185"/>
    </source>
</evidence>
<comment type="similarity">
    <text evidence="3 8">Belongs to the aldose epimerase family.</text>
</comment>
<comment type="catalytic activity">
    <reaction evidence="1 8">
        <text>alpha-D-glucose = beta-D-glucose</text>
        <dbReference type="Rhea" id="RHEA:10264"/>
        <dbReference type="ChEBI" id="CHEBI:15903"/>
        <dbReference type="ChEBI" id="CHEBI:17925"/>
        <dbReference type="EC" id="5.1.3.3"/>
    </reaction>
</comment>
<dbReference type="Gene3D" id="2.70.98.10">
    <property type="match status" value="1"/>
</dbReference>
<protein>
    <recommendedName>
        <fullName evidence="5 8">Aldose 1-epimerase</fullName>
        <ecNumber evidence="4 8">5.1.3.3</ecNumber>
    </recommendedName>
</protein>
<evidence type="ECO:0000256" key="1">
    <source>
        <dbReference type="ARBA" id="ARBA00001614"/>
    </source>
</evidence>
<evidence type="ECO:0000256" key="10">
    <source>
        <dbReference type="PIRSR" id="PIRSR005096-2"/>
    </source>
</evidence>
<dbReference type="GO" id="GO:0004034">
    <property type="term" value="F:aldose 1-epimerase activity"/>
    <property type="evidence" value="ECO:0007669"/>
    <property type="project" value="UniProtKB-EC"/>
</dbReference>
<dbReference type="PANTHER" id="PTHR10091">
    <property type="entry name" value="ALDOSE-1-EPIMERASE"/>
    <property type="match status" value="1"/>
</dbReference>
<evidence type="ECO:0000256" key="2">
    <source>
        <dbReference type="ARBA" id="ARBA00005028"/>
    </source>
</evidence>
<reference evidence="12" key="1">
    <citation type="submission" date="2021-03" db="EMBL/GenBank/DDBJ databases">
        <title>Plesiomonas shigelloides zfcc0051, isolated from zebrafish feces.</title>
        <authorList>
            <person name="Vanderhoek Z."/>
            <person name="Gaulke C."/>
        </authorList>
    </citation>
    <scope>NUCLEOTIDE SEQUENCE</scope>
    <source>
        <strain evidence="12">Zfcc0051</strain>
    </source>
</reference>
<dbReference type="GO" id="GO:0033499">
    <property type="term" value="P:galactose catabolic process via UDP-galactose, Leloir pathway"/>
    <property type="evidence" value="ECO:0007669"/>
    <property type="project" value="TreeGrafter"/>
</dbReference>
<evidence type="ECO:0000256" key="3">
    <source>
        <dbReference type="ARBA" id="ARBA00006206"/>
    </source>
</evidence>
<evidence type="ECO:0000256" key="8">
    <source>
        <dbReference type="PIRNR" id="PIRNR005096"/>
    </source>
</evidence>
<dbReference type="InterPro" id="IPR015443">
    <property type="entry name" value="Aldose_1-epimerase"/>
</dbReference>
<dbReference type="PANTHER" id="PTHR10091:SF0">
    <property type="entry name" value="GALACTOSE MUTAROTASE"/>
    <property type="match status" value="1"/>
</dbReference>
<dbReference type="InterPro" id="IPR011013">
    <property type="entry name" value="Gal_mutarotase_sf_dom"/>
</dbReference>
<evidence type="ECO:0000313" key="12">
    <source>
        <dbReference type="EMBL" id="MBO1109299.1"/>
    </source>
</evidence>
<comment type="pathway">
    <text evidence="2 8">Carbohydrate metabolism; hexose metabolism.</text>
</comment>
<evidence type="ECO:0000256" key="9">
    <source>
        <dbReference type="PIRSR" id="PIRSR005096-1"/>
    </source>
</evidence>
<dbReference type="GO" id="GO:0030246">
    <property type="term" value="F:carbohydrate binding"/>
    <property type="evidence" value="ECO:0007669"/>
    <property type="project" value="InterPro"/>
</dbReference>
<dbReference type="InterPro" id="IPR018052">
    <property type="entry name" value="Ald1_epimerase_CS"/>
</dbReference>
<evidence type="ECO:0000313" key="13">
    <source>
        <dbReference type="Proteomes" id="UP000664658"/>
    </source>
</evidence>
<feature type="binding site" evidence="10">
    <location>
        <position position="244"/>
    </location>
    <ligand>
        <name>beta-D-galactose</name>
        <dbReference type="ChEBI" id="CHEBI:27667"/>
    </ligand>
</feature>
<dbReference type="InterPro" id="IPR014718">
    <property type="entry name" value="GH-type_carb-bd"/>
</dbReference>
<dbReference type="GO" id="GO:0005737">
    <property type="term" value="C:cytoplasm"/>
    <property type="evidence" value="ECO:0007669"/>
    <property type="project" value="TreeGrafter"/>
</dbReference>
<dbReference type="SUPFAM" id="SSF74650">
    <property type="entry name" value="Galactose mutarotase-like"/>
    <property type="match status" value="1"/>
</dbReference>
<evidence type="ECO:0000256" key="5">
    <source>
        <dbReference type="ARBA" id="ARBA00014165"/>
    </source>
</evidence>
<dbReference type="Proteomes" id="UP000664658">
    <property type="component" value="Unassembled WGS sequence"/>
</dbReference>
<accession>A0A8I2B2V0</accession>
<evidence type="ECO:0000256" key="6">
    <source>
        <dbReference type="ARBA" id="ARBA00023235"/>
    </source>
</evidence>
<dbReference type="NCBIfam" id="NF008277">
    <property type="entry name" value="PRK11055.1"/>
    <property type="match status" value="1"/>
</dbReference>
<dbReference type="EC" id="5.1.3.3" evidence="4 8"/>
<evidence type="ECO:0000256" key="11">
    <source>
        <dbReference type="PIRSR" id="PIRSR005096-3"/>
    </source>
</evidence>
<dbReference type="InterPro" id="IPR008183">
    <property type="entry name" value="Aldose_1/G6P_1-epimerase"/>
</dbReference>
<dbReference type="InterPro" id="IPR047215">
    <property type="entry name" value="Galactose_mutarotase-like"/>
</dbReference>
<dbReference type="UniPathway" id="UPA00242"/>
<dbReference type="NCBIfam" id="TIGR02636">
    <property type="entry name" value="galM_Leloir"/>
    <property type="match status" value="1"/>
</dbReference>
<feature type="active site" description="Proton acceptor" evidence="9">
    <location>
        <position position="308"/>
    </location>
</feature>
<dbReference type="AlphaFoldDB" id="A0A8I2B2V0"/>
<dbReference type="PROSITE" id="PS00545">
    <property type="entry name" value="ALDOSE_1_EPIMERASE"/>
    <property type="match status" value="1"/>
</dbReference>
<feature type="binding site" evidence="11">
    <location>
        <begin position="75"/>
        <end position="76"/>
    </location>
    <ligand>
        <name>beta-D-galactose</name>
        <dbReference type="ChEBI" id="CHEBI:27667"/>
    </ligand>
</feature>
<organism evidence="12 13">
    <name type="scientific">Plesiomonas shigelloides</name>
    <name type="common">Aeromonas shigelloides</name>
    <dbReference type="NCBI Taxonomy" id="703"/>
    <lineage>
        <taxon>Bacteria</taxon>
        <taxon>Pseudomonadati</taxon>
        <taxon>Pseudomonadota</taxon>
        <taxon>Gammaproteobacteria</taxon>
        <taxon>Enterobacterales</taxon>
        <taxon>Enterobacteriaceae</taxon>
        <taxon>Plesiomonas</taxon>
    </lineage>
</organism>
<name>A0A8I2B2V0_PLESH</name>
<feature type="active site" description="Proton donor" evidence="9">
    <location>
        <position position="172"/>
    </location>
</feature>
<dbReference type="PIRSF" id="PIRSF005096">
    <property type="entry name" value="GALM"/>
    <property type="match status" value="1"/>
</dbReference>
<dbReference type="EMBL" id="JAFNAA010000017">
    <property type="protein sequence ID" value="MBO1109299.1"/>
    <property type="molecule type" value="Genomic_DNA"/>
</dbReference>
<dbReference type="CDD" id="cd09019">
    <property type="entry name" value="galactose_mutarotase_like"/>
    <property type="match status" value="1"/>
</dbReference>